<name>A0A0A9H0F2_ARUDO</name>
<evidence type="ECO:0000313" key="1">
    <source>
        <dbReference type="EMBL" id="JAE30242.1"/>
    </source>
</evidence>
<dbReference type="AlphaFoldDB" id="A0A0A9H0F2"/>
<dbReference type="EMBL" id="GBRH01167654">
    <property type="protein sequence ID" value="JAE30242.1"/>
    <property type="molecule type" value="Transcribed_RNA"/>
</dbReference>
<accession>A0A0A9H0F2</accession>
<sequence>MFHWNGRNNERKKWKSVLLHNRLMSILSVCRNVVLLSATHGA</sequence>
<protein>
    <submittedName>
        <fullName evidence="1">Uncharacterized protein</fullName>
    </submittedName>
</protein>
<organism evidence="1">
    <name type="scientific">Arundo donax</name>
    <name type="common">Giant reed</name>
    <name type="synonym">Donax arundinaceus</name>
    <dbReference type="NCBI Taxonomy" id="35708"/>
    <lineage>
        <taxon>Eukaryota</taxon>
        <taxon>Viridiplantae</taxon>
        <taxon>Streptophyta</taxon>
        <taxon>Embryophyta</taxon>
        <taxon>Tracheophyta</taxon>
        <taxon>Spermatophyta</taxon>
        <taxon>Magnoliopsida</taxon>
        <taxon>Liliopsida</taxon>
        <taxon>Poales</taxon>
        <taxon>Poaceae</taxon>
        <taxon>PACMAD clade</taxon>
        <taxon>Arundinoideae</taxon>
        <taxon>Arundineae</taxon>
        <taxon>Arundo</taxon>
    </lineage>
</organism>
<reference evidence="1" key="2">
    <citation type="journal article" date="2015" name="Data Brief">
        <title>Shoot transcriptome of the giant reed, Arundo donax.</title>
        <authorList>
            <person name="Barrero R.A."/>
            <person name="Guerrero F.D."/>
            <person name="Moolhuijzen P."/>
            <person name="Goolsby J.A."/>
            <person name="Tidwell J."/>
            <person name="Bellgard S.E."/>
            <person name="Bellgard M.I."/>
        </authorList>
    </citation>
    <scope>NUCLEOTIDE SEQUENCE</scope>
    <source>
        <tissue evidence="1">Shoot tissue taken approximately 20 cm above the soil surface</tissue>
    </source>
</reference>
<reference evidence="1" key="1">
    <citation type="submission" date="2014-09" db="EMBL/GenBank/DDBJ databases">
        <authorList>
            <person name="Magalhaes I.L.F."/>
            <person name="Oliveira U."/>
            <person name="Santos F.R."/>
            <person name="Vidigal T.H.D.A."/>
            <person name="Brescovit A.D."/>
            <person name="Santos A.J."/>
        </authorList>
    </citation>
    <scope>NUCLEOTIDE SEQUENCE</scope>
    <source>
        <tissue evidence="1">Shoot tissue taken approximately 20 cm above the soil surface</tissue>
    </source>
</reference>
<proteinExistence type="predicted"/>